<dbReference type="EMBL" id="UOGJ01000039">
    <property type="protein sequence ID" value="VAX35269.1"/>
    <property type="molecule type" value="Genomic_DNA"/>
</dbReference>
<gene>
    <name evidence="2" type="ORF">MNBD_UNCLBAC01-1727</name>
</gene>
<dbReference type="AlphaFoldDB" id="A0A3B1CZI8"/>
<dbReference type="PROSITE" id="PS50110">
    <property type="entry name" value="RESPONSE_REGULATORY"/>
    <property type="match status" value="1"/>
</dbReference>
<protein>
    <recommendedName>
        <fullName evidence="1">Response regulatory domain-containing protein</fullName>
    </recommendedName>
</protein>
<dbReference type="InterPro" id="IPR011006">
    <property type="entry name" value="CheY-like_superfamily"/>
</dbReference>
<proteinExistence type="predicted"/>
<dbReference type="Gene3D" id="3.40.50.2300">
    <property type="match status" value="1"/>
</dbReference>
<sequence>MTSHSILIVEDDKHIAQLVKYNLEKAGFFCEVAMTGEEALDVLGCESIDLVILETKHLRGTLN</sequence>
<name>A0A3B1CZI8_9ZZZZ</name>
<accession>A0A3B1CZI8</accession>
<feature type="domain" description="Response regulatory" evidence="1">
    <location>
        <begin position="5"/>
        <end position="63"/>
    </location>
</feature>
<dbReference type="InterPro" id="IPR001789">
    <property type="entry name" value="Sig_transdc_resp-reg_receiver"/>
</dbReference>
<dbReference type="SUPFAM" id="SSF52172">
    <property type="entry name" value="CheY-like"/>
    <property type="match status" value="1"/>
</dbReference>
<evidence type="ECO:0000259" key="1">
    <source>
        <dbReference type="PROSITE" id="PS50110"/>
    </source>
</evidence>
<dbReference type="Pfam" id="PF00072">
    <property type="entry name" value="Response_reg"/>
    <property type="match status" value="1"/>
</dbReference>
<dbReference type="GO" id="GO:0000160">
    <property type="term" value="P:phosphorelay signal transduction system"/>
    <property type="evidence" value="ECO:0007669"/>
    <property type="project" value="InterPro"/>
</dbReference>
<reference evidence="2" key="1">
    <citation type="submission" date="2018-06" db="EMBL/GenBank/DDBJ databases">
        <authorList>
            <person name="Zhirakovskaya E."/>
        </authorList>
    </citation>
    <scope>NUCLEOTIDE SEQUENCE</scope>
</reference>
<organism evidence="2">
    <name type="scientific">hydrothermal vent metagenome</name>
    <dbReference type="NCBI Taxonomy" id="652676"/>
    <lineage>
        <taxon>unclassified sequences</taxon>
        <taxon>metagenomes</taxon>
        <taxon>ecological metagenomes</taxon>
    </lineage>
</organism>
<evidence type="ECO:0000313" key="2">
    <source>
        <dbReference type="EMBL" id="VAX35269.1"/>
    </source>
</evidence>